<proteinExistence type="predicted"/>
<dbReference type="Proteomes" id="UP001549099">
    <property type="component" value="Unassembled WGS sequence"/>
</dbReference>
<dbReference type="InterPro" id="IPR052731">
    <property type="entry name" value="B_subtilis_Trans_State_Reg"/>
</dbReference>
<feature type="domain" description="SpoVT-AbrB" evidence="2">
    <location>
        <begin position="5"/>
        <end position="50"/>
    </location>
</feature>
<protein>
    <submittedName>
        <fullName evidence="3">Transcriptional pleiotropic regulator of transition state genes</fullName>
    </submittedName>
</protein>
<dbReference type="RefSeq" id="WP_354198065.1">
    <property type="nucleotide sequence ID" value="NZ_JBEPLW010000018.1"/>
</dbReference>
<dbReference type="PROSITE" id="PS51740">
    <property type="entry name" value="SPOVT_ABRB"/>
    <property type="match status" value="1"/>
</dbReference>
<comment type="caution">
    <text evidence="3">The sequence shown here is derived from an EMBL/GenBank/DDBJ whole genome shotgun (WGS) entry which is preliminary data.</text>
</comment>
<dbReference type="InterPro" id="IPR007159">
    <property type="entry name" value="SpoVT-AbrB_dom"/>
</dbReference>
<reference evidence="3 4" key="1">
    <citation type="submission" date="2024-06" db="EMBL/GenBank/DDBJ databases">
        <title>Genomic Encyclopedia of Type Strains, Phase IV (KMG-IV): sequencing the most valuable type-strain genomes for metagenomic binning, comparative biology and taxonomic classification.</title>
        <authorList>
            <person name="Goeker M."/>
        </authorList>
    </citation>
    <scope>NUCLEOTIDE SEQUENCE [LARGE SCALE GENOMIC DNA]</scope>
    <source>
        <strain evidence="3 4">DSM 26128</strain>
    </source>
</reference>
<evidence type="ECO:0000313" key="3">
    <source>
        <dbReference type="EMBL" id="MET3576214.1"/>
    </source>
</evidence>
<gene>
    <name evidence="3" type="ORF">ABID49_002129</name>
</gene>
<dbReference type="NCBIfam" id="TIGR01439">
    <property type="entry name" value="lp_hng_hel_AbrB"/>
    <property type="match status" value="1"/>
</dbReference>
<dbReference type="PANTHER" id="PTHR36432:SF4">
    <property type="entry name" value="TRANSITION STATE REGULATOR ABH-RELATED"/>
    <property type="match status" value="1"/>
</dbReference>
<evidence type="ECO:0000313" key="4">
    <source>
        <dbReference type="Proteomes" id="UP001549099"/>
    </source>
</evidence>
<dbReference type="Gene3D" id="2.10.260.10">
    <property type="match status" value="1"/>
</dbReference>
<keyword evidence="1" id="KW-0238">DNA-binding</keyword>
<dbReference type="EMBL" id="JBEPLW010000018">
    <property type="protein sequence ID" value="MET3576214.1"/>
    <property type="molecule type" value="Genomic_DNA"/>
</dbReference>
<dbReference type="SMART" id="SM00966">
    <property type="entry name" value="SpoVT_AbrB"/>
    <property type="match status" value="1"/>
</dbReference>
<sequence>MKSTGIVRKVDELGRVVIPIELRRTLGIKEKDALEIYVDDEKIILKKYMPNMTCAITGDVSDDNLRLIDGKLILSEDGAEQLIQEIQERLGKKQHV</sequence>
<name>A0ABV2GD50_9BACL</name>
<evidence type="ECO:0000256" key="1">
    <source>
        <dbReference type="PROSITE-ProRule" id="PRU01076"/>
    </source>
</evidence>
<dbReference type="InterPro" id="IPR040678">
    <property type="entry name" value="AbrB_C"/>
</dbReference>
<evidence type="ECO:0000259" key="2">
    <source>
        <dbReference type="PROSITE" id="PS51740"/>
    </source>
</evidence>
<dbReference type="Pfam" id="PF04014">
    <property type="entry name" value="MazE_antitoxin"/>
    <property type="match status" value="1"/>
</dbReference>
<dbReference type="InterPro" id="IPR037914">
    <property type="entry name" value="SpoVT-AbrB_sf"/>
</dbReference>
<dbReference type="Pfam" id="PF18277">
    <property type="entry name" value="AbrB_C"/>
    <property type="match status" value="1"/>
</dbReference>
<organism evidence="3 4">
    <name type="scientific">Bhargavaea ullalensis</name>
    <dbReference type="NCBI Taxonomy" id="1265685"/>
    <lineage>
        <taxon>Bacteria</taxon>
        <taxon>Bacillati</taxon>
        <taxon>Bacillota</taxon>
        <taxon>Bacilli</taxon>
        <taxon>Bacillales</taxon>
        <taxon>Caryophanaceae</taxon>
        <taxon>Bhargavaea</taxon>
    </lineage>
</organism>
<dbReference type="SUPFAM" id="SSF89447">
    <property type="entry name" value="AbrB/MazE/MraZ-like"/>
    <property type="match status" value="1"/>
</dbReference>
<accession>A0ABV2GD50</accession>
<keyword evidence="4" id="KW-1185">Reference proteome</keyword>
<dbReference type="PANTHER" id="PTHR36432">
    <property type="match status" value="1"/>
</dbReference>